<keyword evidence="4 6" id="KW-1133">Transmembrane helix</keyword>
<comment type="subcellular location">
    <subcellularLocation>
        <location evidence="1">Membrane</location>
        <topology evidence="1">Multi-pass membrane protein</topology>
    </subcellularLocation>
</comment>
<feature type="transmembrane region" description="Helical" evidence="6">
    <location>
        <begin position="74"/>
        <end position="95"/>
    </location>
</feature>
<evidence type="ECO:0000313" key="8">
    <source>
        <dbReference type="Proteomes" id="UP001595843"/>
    </source>
</evidence>
<gene>
    <name evidence="7" type="ORF">ACFOUO_14480</name>
</gene>
<feature type="transmembrane region" description="Helical" evidence="6">
    <location>
        <begin position="116"/>
        <end position="138"/>
    </location>
</feature>
<name>A0ABV8JG90_9BACL</name>
<keyword evidence="3 6" id="KW-0812">Transmembrane</keyword>
<dbReference type="Pfam" id="PF02133">
    <property type="entry name" value="Transp_cyt_pur"/>
    <property type="match status" value="1"/>
</dbReference>
<evidence type="ECO:0000256" key="3">
    <source>
        <dbReference type="ARBA" id="ARBA00022692"/>
    </source>
</evidence>
<dbReference type="InterPro" id="IPR030191">
    <property type="entry name" value="CodB"/>
</dbReference>
<feature type="transmembrane region" description="Helical" evidence="6">
    <location>
        <begin position="353"/>
        <end position="374"/>
    </location>
</feature>
<evidence type="ECO:0000256" key="2">
    <source>
        <dbReference type="ARBA" id="ARBA00008974"/>
    </source>
</evidence>
<evidence type="ECO:0000313" key="7">
    <source>
        <dbReference type="EMBL" id="MFC4078006.1"/>
    </source>
</evidence>
<feature type="transmembrane region" description="Helical" evidence="6">
    <location>
        <begin position="221"/>
        <end position="239"/>
    </location>
</feature>
<organism evidence="7 8">
    <name type="scientific">Salinithrix halophila</name>
    <dbReference type="NCBI Taxonomy" id="1485204"/>
    <lineage>
        <taxon>Bacteria</taxon>
        <taxon>Bacillati</taxon>
        <taxon>Bacillota</taxon>
        <taxon>Bacilli</taxon>
        <taxon>Bacillales</taxon>
        <taxon>Thermoactinomycetaceae</taxon>
        <taxon>Salinithrix</taxon>
    </lineage>
</organism>
<dbReference type="PANTHER" id="PTHR30569:SF0">
    <property type="entry name" value="CYTOSINE PERMEASE"/>
    <property type="match status" value="1"/>
</dbReference>
<proteinExistence type="inferred from homology"/>
<dbReference type="Proteomes" id="UP001595843">
    <property type="component" value="Unassembled WGS sequence"/>
</dbReference>
<feature type="transmembrane region" description="Helical" evidence="6">
    <location>
        <begin position="395"/>
        <end position="415"/>
    </location>
</feature>
<dbReference type="CDD" id="cd11484">
    <property type="entry name" value="SLC-NCS1sbd_CobB-like"/>
    <property type="match status" value="1"/>
</dbReference>
<evidence type="ECO:0000256" key="1">
    <source>
        <dbReference type="ARBA" id="ARBA00004141"/>
    </source>
</evidence>
<dbReference type="EMBL" id="JBHSAP010000018">
    <property type="protein sequence ID" value="MFC4078006.1"/>
    <property type="molecule type" value="Genomic_DNA"/>
</dbReference>
<feature type="transmembrane region" description="Helical" evidence="6">
    <location>
        <begin position="421"/>
        <end position="443"/>
    </location>
</feature>
<dbReference type="Gene3D" id="1.10.4160.10">
    <property type="entry name" value="Hydantoin permease"/>
    <property type="match status" value="1"/>
</dbReference>
<accession>A0ABV8JG90</accession>
<keyword evidence="5 6" id="KW-0472">Membrane</keyword>
<feature type="transmembrane region" description="Helical" evidence="6">
    <location>
        <begin position="285"/>
        <end position="304"/>
    </location>
</feature>
<evidence type="ECO:0000256" key="4">
    <source>
        <dbReference type="ARBA" id="ARBA00022989"/>
    </source>
</evidence>
<feature type="transmembrane region" description="Helical" evidence="6">
    <location>
        <begin position="158"/>
        <end position="175"/>
    </location>
</feature>
<keyword evidence="8" id="KW-1185">Reference proteome</keyword>
<evidence type="ECO:0000256" key="6">
    <source>
        <dbReference type="SAM" id="Phobius"/>
    </source>
</evidence>
<dbReference type="InterPro" id="IPR001248">
    <property type="entry name" value="Pur-cyt_permease"/>
</dbReference>
<reference evidence="8" key="1">
    <citation type="journal article" date="2019" name="Int. J. Syst. Evol. Microbiol.">
        <title>The Global Catalogue of Microorganisms (GCM) 10K type strain sequencing project: providing services to taxonomists for standard genome sequencing and annotation.</title>
        <authorList>
            <consortium name="The Broad Institute Genomics Platform"/>
            <consortium name="The Broad Institute Genome Sequencing Center for Infectious Disease"/>
            <person name="Wu L."/>
            <person name="Ma J."/>
        </authorList>
    </citation>
    <scope>NUCLEOTIDE SEQUENCE [LARGE SCALE GENOMIC DNA]</scope>
    <source>
        <strain evidence="8">IBRC-M 10813</strain>
    </source>
</reference>
<dbReference type="RefSeq" id="WP_380705839.1">
    <property type="nucleotide sequence ID" value="NZ_JBHSAP010000018.1"/>
</dbReference>
<feature type="transmembrane region" description="Helical" evidence="6">
    <location>
        <begin position="182"/>
        <end position="201"/>
    </location>
</feature>
<protein>
    <submittedName>
        <fullName evidence="7">Cytosine permease</fullName>
    </submittedName>
</protein>
<feature type="transmembrane region" description="Helical" evidence="6">
    <location>
        <begin position="325"/>
        <end position="347"/>
    </location>
</feature>
<feature type="transmembrane region" description="Helical" evidence="6">
    <location>
        <begin position="41"/>
        <end position="68"/>
    </location>
</feature>
<dbReference type="PANTHER" id="PTHR30569">
    <property type="entry name" value="CYTOSINE TRANSPORTER CODB"/>
    <property type="match status" value="1"/>
</dbReference>
<comment type="caution">
    <text evidence="7">The sequence shown here is derived from an EMBL/GenBank/DDBJ whole genome shotgun (WGS) entry which is preliminary data.</text>
</comment>
<evidence type="ECO:0000256" key="5">
    <source>
        <dbReference type="ARBA" id="ARBA00023136"/>
    </source>
</evidence>
<sequence length="460" mass="49377">MVEGWINLQIETGRRMITKKSQFMLDKDYARQPVPYGKRRGWLPLALIWLAMGIDLSAVVLGAALINGMTLNQAILAITAGSVILGVIGAFCSYVGSKTGLSTAMINRFTFGEKGAYLVILVMSVAVFGWFGVTAGFFGQSAHAVLQSVFGIEIPPRWLALIGGLLMTATAAIGYKAIEKLSMISVPLMVGFLLSMLGVLITRESLAPIFSMPPKETMGLGTAISLVVGAYIIGCAQSPDVARWAKTSRDAALSGFFGFLVGNSLMMFVAAFLSRLTGTEDVIQILLSFGWGAIAVTLLVLAQWTTNDNNMYCVGLNLSVLFKNVPKITLTIIAGLAGTMLAFLGIYGKFVDFLLLLSPFAAPVAGIYLCEYFLVNRSKFQFAFLAEREIVAVRWQSLLVWGLATMIAFATTPMTDGGLGWFTLTHVSTLDGLLSAIVLQYVIGKAGMSQGMTKKPEVSG</sequence>
<feature type="transmembrane region" description="Helical" evidence="6">
    <location>
        <begin position="251"/>
        <end position="273"/>
    </location>
</feature>
<comment type="similarity">
    <text evidence="2">Belongs to the purine-cytosine permease (2.A.39) family.</text>
</comment>